<evidence type="ECO:0000313" key="3">
    <source>
        <dbReference type="Proteomes" id="UP000542342"/>
    </source>
</evidence>
<evidence type="ECO:0000313" key="2">
    <source>
        <dbReference type="EMBL" id="MBA2227633.1"/>
    </source>
</evidence>
<comment type="caution">
    <text evidence="2">The sequence shown here is derived from an EMBL/GenBank/DDBJ whole genome shotgun (WGS) entry which is preliminary data.</text>
</comment>
<proteinExistence type="predicted"/>
<feature type="signal peptide" evidence="1">
    <location>
        <begin position="1"/>
        <end position="23"/>
    </location>
</feature>
<dbReference type="EMBL" id="JACEFB010000016">
    <property type="protein sequence ID" value="MBA2227633.1"/>
    <property type="molecule type" value="Genomic_DNA"/>
</dbReference>
<accession>A0A7V9AD42</accession>
<feature type="chain" id="PRO_5031048528" evidence="1">
    <location>
        <begin position="24"/>
        <end position="413"/>
    </location>
</feature>
<keyword evidence="1" id="KW-0732">Signal</keyword>
<evidence type="ECO:0000256" key="1">
    <source>
        <dbReference type="SAM" id="SignalP"/>
    </source>
</evidence>
<dbReference type="Proteomes" id="UP000542342">
    <property type="component" value="Unassembled WGS sequence"/>
</dbReference>
<sequence>MLPFTLALAGYGLVLWSASSSLTADKLPPKVPQREHFAFCNFFEYLDGPKLEALSGRSPNLAWDEKGNMYFFATFWYGAIRCIRTDGRVVTITGNDYWTPDLNLSEGPASAFPSPTGGWGTNYSYPMGGIAVQGVPHEGEDKGCIYVASHHGGIYRVFRNKSKNNRWWFAQAIGFGKDAVPRKRGESAEAKSVNLSYVSNLQIGLNGRLQLFTKGSFLEFHDGKLMCLLGPDDYVGKADNGGPRQSCSEGYLAGDGSFYLGTYYDGEGYGSRGVAIYRAKLANGVVKVEPVAKAQSGQPRDGNALTEAGWFCGPHFAFGRNEARYQPPNVVFTSSHDEATLRRILDGRSATLCSDGEWREVLRSNPKETPWWFHFWRIGPGGASYQVYRGGDWGSDQRMYRITGIDYTRPTAK</sequence>
<organism evidence="2 3">
    <name type="scientific">Thermogemmata fonticola</name>
    <dbReference type="NCBI Taxonomy" id="2755323"/>
    <lineage>
        <taxon>Bacteria</taxon>
        <taxon>Pseudomonadati</taxon>
        <taxon>Planctomycetota</taxon>
        <taxon>Planctomycetia</taxon>
        <taxon>Gemmatales</taxon>
        <taxon>Gemmataceae</taxon>
        <taxon>Thermogemmata</taxon>
    </lineage>
</organism>
<reference evidence="2 3" key="1">
    <citation type="submission" date="2020-07" db="EMBL/GenBank/DDBJ databases">
        <title>Thermogemmata thermophila gen. nov., sp. nov., a novel moderate thermophilic planctomycete from a Kamchatka hot spring.</title>
        <authorList>
            <person name="Elcheninov A.G."/>
            <person name="Podosokorskaya O.A."/>
            <person name="Kovaleva O.L."/>
            <person name="Novikov A."/>
            <person name="Bonch-Osmolovskaya E.A."/>
            <person name="Toshchakov S.V."/>
            <person name="Kublanov I.V."/>
        </authorList>
    </citation>
    <scope>NUCLEOTIDE SEQUENCE [LARGE SCALE GENOMIC DNA]</scope>
    <source>
        <strain evidence="2 3">2918</strain>
    </source>
</reference>
<dbReference type="AlphaFoldDB" id="A0A7V9AD42"/>
<name>A0A7V9AD42_9BACT</name>
<dbReference type="RefSeq" id="WP_194539492.1">
    <property type="nucleotide sequence ID" value="NZ_JACEFB010000016.1"/>
</dbReference>
<protein>
    <submittedName>
        <fullName evidence="2">Uncharacterized protein</fullName>
    </submittedName>
</protein>
<gene>
    <name evidence="2" type="ORF">H0921_15860</name>
</gene>
<keyword evidence="3" id="KW-1185">Reference proteome</keyword>